<dbReference type="InterPro" id="IPR006044">
    <property type="entry name" value="11S_seedstore_pln"/>
</dbReference>
<reference evidence="9" key="1">
    <citation type="submission" date="2022-12" db="EMBL/GenBank/DDBJ databases">
        <title>Draft genome assemblies for two species of Escallonia (Escalloniales).</title>
        <authorList>
            <person name="Chanderbali A."/>
            <person name="Dervinis C."/>
            <person name="Anghel I."/>
            <person name="Soltis D."/>
            <person name="Soltis P."/>
            <person name="Zapata F."/>
        </authorList>
    </citation>
    <scope>NUCLEOTIDE SEQUENCE</scope>
    <source>
        <strain evidence="9">UCBG64.0493</strain>
        <tissue evidence="9">Leaf</tissue>
    </source>
</reference>
<dbReference type="PANTHER" id="PTHR31189">
    <property type="entry name" value="OS03G0336100 PROTEIN-RELATED"/>
    <property type="match status" value="1"/>
</dbReference>
<keyword evidence="10" id="KW-1185">Reference proteome</keyword>
<feature type="domain" description="Cupin type-1" evidence="8">
    <location>
        <begin position="539"/>
        <end position="735"/>
    </location>
</feature>
<dbReference type="FunFam" id="2.60.120.10:FF:000073">
    <property type="entry name" value="Glycinin G1"/>
    <property type="match status" value="2"/>
</dbReference>
<feature type="domain" description="Cupin type-1" evidence="8">
    <location>
        <begin position="338"/>
        <end position="487"/>
    </location>
</feature>
<dbReference type="GO" id="GO:0045735">
    <property type="term" value="F:nutrient reservoir activity"/>
    <property type="evidence" value="ECO:0007669"/>
    <property type="project" value="UniProtKB-KW"/>
</dbReference>
<proteinExistence type="inferred from homology"/>
<evidence type="ECO:0000313" key="9">
    <source>
        <dbReference type="EMBL" id="KAK3026159.1"/>
    </source>
</evidence>
<evidence type="ECO:0000256" key="5">
    <source>
        <dbReference type="ARBA" id="ARBA00023157"/>
    </source>
</evidence>
<evidence type="ECO:0000259" key="8">
    <source>
        <dbReference type="SMART" id="SM00835"/>
    </source>
</evidence>
<comment type="subunit">
    <text evidence="6">Hexamer; each subunit is composed of an acidic and a basic chain derived from a single precursor and linked by a disulfide bond.</text>
</comment>
<organism evidence="9 10">
    <name type="scientific">Escallonia herrerae</name>
    <dbReference type="NCBI Taxonomy" id="1293975"/>
    <lineage>
        <taxon>Eukaryota</taxon>
        <taxon>Viridiplantae</taxon>
        <taxon>Streptophyta</taxon>
        <taxon>Embryophyta</taxon>
        <taxon>Tracheophyta</taxon>
        <taxon>Spermatophyta</taxon>
        <taxon>Magnoliopsida</taxon>
        <taxon>eudicotyledons</taxon>
        <taxon>Gunneridae</taxon>
        <taxon>Pentapetalae</taxon>
        <taxon>asterids</taxon>
        <taxon>campanulids</taxon>
        <taxon>Escalloniales</taxon>
        <taxon>Escalloniaceae</taxon>
        <taxon>Escallonia</taxon>
    </lineage>
</organism>
<dbReference type="EMBL" id="JAVXUP010000513">
    <property type="protein sequence ID" value="KAK3026159.1"/>
    <property type="molecule type" value="Genomic_DNA"/>
</dbReference>
<dbReference type="InterPro" id="IPR011051">
    <property type="entry name" value="RmlC_Cupin_sf"/>
</dbReference>
<keyword evidence="5 6" id="KW-1015">Disulfide bond</keyword>
<dbReference type="InterPro" id="IPR050253">
    <property type="entry name" value="Seed_Storage-Functional"/>
</dbReference>
<keyword evidence="3 6" id="KW-0758">Storage protein</keyword>
<protein>
    <recommendedName>
        <fullName evidence="8">Cupin type-1 domain-containing protein</fullName>
    </recommendedName>
</protein>
<dbReference type="InterPro" id="IPR022379">
    <property type="entry name" value="11S_seedstore_CS"/>
</dbReference>
<dbReference type="AlphaFoldDB" id="A0AA89B1X6"/>
<dbReference type="CDD" id="cd02243">
    <property type="entry name" value="cupin_11S_legumin_C"/>
    <property type="match status" value="2"/>
</dbReference>
<dbReference type="Proteomes" id="UP001188597">
    <property type="component" value="Unassembled WGS sequence"/>
</dbReference>
<dbReference type="PANTHER" id="PTHR31189:SF48">
    <property type="entry name" value="LEGUMIN B"/>
    <property type="match status" value="1"/>
</dbReference>
<evidence type="ECO:0000256" key="6">
    <source>
        <dbReference type="RuleBase" id="RU003681"/>
    </source>
</evidence>
<feature type="region of interest" description="Disordered" evidence="7">
    <location>
        <begin position="758"/>
        <end position="781"/>
    </location>
</feature>
<comment type="similarity">
    <text evidence="1 6">Belongs to the 11S seed storage protein (globulins) family.</text>
</comment>
<evidence type="ECO:0000256" key="1">
    <source>
        <dbReference type="ARBA" id="ARBA00007178"/>
    </source>
</evidence>
<keyword evidence="2" id="KW-0732">Signal</keyword>
<dbReference type="InterPro" id="IPR006045">
    <property type="entry name" value="Cupin_1"/>
</dbReference>
<accession>A0AA89B1X6</accession>
<name>A0AA89B1X6_9ASTE</name>
<feature type="domain" description="Cupin type-1" evidence="8">
    <location>
        <begin position="85"/>
        <end position="285"/>
    </location>
</feature>
<dbReference type="Pfam" id="PF00190">
    <property type="entry name" value="Cupin_1"/>
    <property type="match status" value="4"/>
</dbReference>
<evidence type="ECO:0000256" key="7">
    <source>
        <dbReference type="SAM" id="MobiDB-lite"/>
    </source>
</evidence>
<evidence type="ECO:0000256" key="3">
    <source>
        <dbReference type="ARBA" id="ARBA00022761"/>
    </source>
</evidence>
<feature type="domain" description="Cupin type-1" evidence="8">
    <location>
        <begin position="792"/>
        <end position="941"/>
    </location>
</feature>
<comment type="caution">
    <text evidence="9">The sequence shown here is derived from an EMBL/GenBank/DDBJ whole genome shotgun (WGS) entry which is preliminary data.</text>
</comment>
<evidence type="ECO:0000313" key="10">
    <source>
        <dbReference type="Proteomes" id="UP001188597"/>
    </source>
</evidence>
<feature type="compositionally biased region" description="Basic and acidic residues" evidence="7">
    <location>
        <begin position="624"/>
        <end position="635"/>
    </location>
</feature>
<dbReference type="Gene3D" id="2.60.120.10">
    <property type="entry name" value="Jelly Rolls"/>
    <property type="match status" value="4"/>
</dbReference>
<dbReference type="SUPFAM" id="SSF51182">
    <property type="entry name" value="RmlC-like cupins"/>
    <property type="match status" value="2"/>
</dbReference>
<evidence type="ECO:0000256" key="2">
    <source>
        <dbReference type="ARBA" id="ARBA00022729"/>
    </source>
</evidence>
<keyword evidence="4 6" id="KW-0708">Seed storage protein</keyword>
<dbReference type="PROSITE" id="PS00305">
    <property type="entry name" value="11S_SEED_STORAGE"/>
    <property type="match status" value="2"/>
</dbReference>
<evidence type="ECO:0000256" key="4">
    <source>
        <dbReference type="ARBA" id="ARBA00023129"/>
    </source>
</evidence>
<gene>
    <name evidence="9" type="ORF">RJ639_040546</name>
</gene>
<dbReference type="PRINTS" id="PR00439">
    <property type="entry name" value="11SGLOBULIN"/>
</dbReference>
<feature type="compositionally biased region" description="Basic and acidic residues" evidence="7">
    <location>
        <begin position="758"/>
        <end position="770"/>
    </location>
</feature>
<dbReference type="FunFam" id="2.60.120.10:FF:000124">
    <property type="entry name" value="Glycinin G5"/>
    <property type="match status" value="1"/>
</dbReference>
<dbReference type="InterPro" id="IPR014710">
    <property type="entry name" value="RmlC-like_jellyroll"/>
</dbReference>
<feature type="compositionally biased region" description="Low complexity" evidence="7">
    <location>
        <begin position="241"/>
        <end position="251"/>
    </location>
</feature>
<sequence>MQAARWHSPLPILSYVSTTAPPFSSINTSSFHSPLPIRSVSDHQALTMARPSLLSLSLGFLLLFHGCVARQQQWQQQNECQLQRINALEPNNRVQAEAGESQFWDWKNDQFQCAGVAMIRHVIRSKGLLLPSYTNTPFLFYVEQGRGFHEVIFPGCAETFQSSQQSQQGREREGQRFQQDRHQKIRHFREGDIVAIPAGAAHWLYNDGDRDLVAVVLLDTSNNANQLDRNPRRFFFAGNPQQEQEQQYGQQGRKRGQQEGCGNIFRGFDVEALAEAFNVDTETARKLRGENDERGHIVRVERGLQVIRPQMSREEQERQEQGRGNGLEETICSARLRENINDPSRADIYNPRAGRLTNVNSFNLPILRFLQLSAQRGVLHRNAIKAPHWNLNSHSVIYITRGDARIQIVDQRGEAVFDDQIREGQVVVAPQNYAVMKQAGNQGVEWVSFRTNDNAMISTLAGRTSAIRAIPVDVISNAYQISREEAQRLKFGREETFLFGPSSSQSLLSLSLGCLLLFHGCVARQQQWQQQNECQIQRINALEPNDRVQAEAGESELWDWKNDQFQCAGVAVIRHRIQSKGLLLPSYTNAPLLVYIEQGRGFHEVIFPGCAETFQSSQQSQQGREQEGQRFQQDRHQKIRHFREGDIVAIPAGAAHWLYNDGDRELVAVVLLDTSNNANQLDQNPRRFFFAGNPEQEQGQHGRKGGQQESCGNIFRGFDAEALAEAFNVDTETARKLQGENDQRGHIVRVERELQVIRPPMSREEQERQEQGQGRGSGNGLEETICSARLRENIDDPSRADIFNPRAGRLTNVNSFNLPILRLLQLSAERGVLHRNAIKAPHWNLNSHSVIYITRGDARIQIVDHRGEAVFDDQIRQGQIVVAPQNYAVVKQAGNQGVEWVSFRTTDNAMINTLAGRTSAIRGIPVDVIANAYQISREEAHRLKFSREETFLFGPSSRSGGRASA</sequence>
<dbReference type="CDD" id="cd02242">
    <property type="entry name" value="cupin_11S_legumin_N"/>
    <property type="match status" value="2"/>
</dbReference>
<comment type="function">
    <text evidence="6">Seed storage protein.</text>
</comment>
<feature type="region of interest" description="Disordered" evidence="7">
    <location>
        <begin position="241"/>
        <end position="260"/>
    </location>
</feature>
<feature type="region of interest" description="Disordered" evidence="7">
    <location>
        <begin position="616"/>
        <end position="635"/>
    </location>
</feature>
<dbReference type="SMART" id="SM00835">
    <property type="entry name" value="Cupin_1"/>
    <property type="match status" value="4"/>
</dbReference>